<organism evidence="1">
    <name type="scientific">uncultured Caudovirales phage</name>
    <dbReference type="NCBI Taxonomy" id="2100421"/>
    <lineage>
        <taxon>Viruses</taxon>
        <taxon>Duplodnaviria</taxon>
        <taxon>Heunggongvirae</taxon>
        <taxon>Uroviricota</taxon>
        <taxon>Caudoviricetes</taxon>
        <taxon>Peduoviridae</taxon>
        <taxon>Maltschvirus</taxon>
        <taxon>Maltschvirus maltsch</taxon>
    </lineage>
</organism>
<name>A0A6J5RFG3_9CAUD</name>
<proteinExistence type="predicted"/>
<sequence>MAIRIPIITDLQDNGIKQAKIAFANFKTAVADAQGGLGKFKAGAKSVMDSVEKHAGMFAIAAAAAFATFSAKAIGAFQDLAIEAGKFADATGLSVEDASRWKEVAGDIGIGSDQLETAIGKMNKTIGANPDLFKNLGVDLEYTNTGALDVNATFLNTIEHLKNIKDPAEKAKVASQLLGKGWQSMAELIGIGSDQLTKSLAAVSDSKVIDKSEVDKAKNYRAAMDDLRESFEKVALNLGERLIPKVAELLELLAKLPELLRGSGGVVEDVFSTEDMAAMGDETAIARLEFERLADMYGGYYASRVQGAKDDTYKLEKAMEDLKDQVSYATRAFELLKGELEFQSEVGKAREELDKLKQVAVEAFQGADGALADYQQGLIDAKLLVLDLAETITLTDTQKNQIRILVDTGELERALSMLEIIQAGGYTPGLNAMRNRGSHGPAQTLPPGFDMSGFGTSSTSSSNSMSATTVNVNVSGGDPDSVVRAIQKYARQNGAIPLQTTTGARY</sequence>
<protein>
    <submittedName>
        <fullName evidence="1">Uncharacterized protein</fullName>
    </submittedName>
</protein>
<dbReference type="EMBL" id="LR797217">
    <property type="protein sequence ID" value="CAB4194712.1"/>
    <property type="molecule type" value="Genomic_DNA"/>
</dbReference>
<gene>
    <name evidence="1" type="ORF">UFOVP1271_21</name>
</gene>
<evidence type="ECO:0000313" key="1">
    <source>
        <dbReference type="EMBL" id="CAB4194712.1"/>
    </source>
</evidence>
<accession>A0A6J5RFG3</accession>
<reference evidence="1" key="1">
    <citation type="submission" date="2020-05" db="EMBL/GenBank/DDBJ databases">
        <authorList>
            <person name="Chiriac C."/>
            <person name="Salcher M."/>
            <person name="Ghai R."/>
            <person name="Kavagutti S V."/>
        </authorList>
    </citation>
    <scope>NUCLEOTIDE SEQUENCE</scope>
</reference>